<evidence type="ECO:0000313" key="2">
    <source>
        <dbReference type="EMBL" id="HBK53155.1"/>
    </source>
</evidence>
<accession>A0A354YUZ1</accession>
<gene>
    <name evidence="2" type="ORF">DDZ44_04365</name>
</gene>
<dbReference type="EMBL" id="DNZF01000094">
    <property type="protein sequence ID" value="HBK53155.1"/>
    <property type="molecule type" value="Genomic_DNA"/>
</dbReference>
<name>A0A354YUZ1_9FIRM</name>
<evidence type="ECO:0000256" key="1">
    <source>
        <dbReference type="SAM" id="Phobius"/>
    </source>
</evidence>
<keyword evidence="1" id="KW-0472">Membrane</keyword>
<reference evidence="2 3" key="1">
    <citation type="journal article" date="2018" name="Nat. Biotechnol.">
        <title>A standardized bacterial taxonomy based on genome phylogeny substantially revises the tree of life.</title>
        <authorList>
            <person name="Parks D.H."/>
            <person name="Chuvochina M."/>
            <person name="Waite D.W."/>
            <person name="Rinke C."/>
            <person name="Skarshewski A."/>
            <person name="Chaumeil P.A."/>
            <person name="Hugenholtz P."/>
        </authorList>
    </citation>
    <scope>NUCLEOTIDE SEQUENCE [LARGE SCALE GENOMIC DNA]</scope>
    <source>
        <strain evidence="2">UBA10948</strain>
    </source>
</reference>
<comment type="caution">
    <text evidence="2">The sequence shown here is derived from an EMBL/GenBank/DDBJ whole genome shotgun (WGS) entry which is preliminary data.</text>
</comment>
<evidence type="ECO:0000313" key="3">
    <source>
        <dbReference type="Proteomes" id="UP000263273"/>
    </source>
</evidence>
<sequence length="45" mass="4947">MDEMLKIIGNVGFPIAVAAFLLVRVEQRMDSLTAAIGELREAILM</sequence>
<keyword evidence="1" id="KW-1133">Transmembrane helix</keyword>
<feature type="transmembrane region" description="Helical" evidence="1">
    <location>
        <begin position="6"/>
        <end position="23"/>
    </location>
</feature>
<organism evidence="2 3">
    <name type="scientific">Syntrophomonas wolfei</name>
    <dbReference type="NCBI Taxonomy" id="863"/>
    <lineage>
        <taxon>Bacteria</taxon>
        <taxon>Bacillati</taxon>
        <taxon>Bacillota</taxon>
        <taxon>Clostridia</taxon>
        <taxon>Eubacteriales</taxon>
        <taxon>Syntrophomonadaceae</taxon>
        <taxon>Syntrophomonas</taxon>
    </lineage>
</organism>
<proteinExistence type="predicted"/>
<protein>
    <submittedName>
        <fullName evidence="2">YvrJ family protein</fullName>
    </submittedName>
</protein>
<dbReference type="Pfam" id="PF12841">
    <property type="entry name" value="YvrJ"/>
    <property type="match status" value="1"/>
</dbReference>
<dbReference type="AlphaFoldDB" id="A0A354YUZ1"/>
<feature type="non-terminal residue" evidence="2">
    <location>
        <position position="45"/>
    </location>
</feature>
<dbReference type="InterPro" id="IPR024419">
    <property type="entry name" value="YvrJ"/>
</dbReference>
<keyword evidence="1" id="KW-0812">Transmembrane</keyword>
<dbReference type="Proteomes" id="UP000263273">
    <property type="component" value="Unassembled WGS sequence"/>
</dbReference>